<dbReference type="RefSeq" id="WP_229842049.1">
    <property type="nucleotide sequence ID" value="NZ_BNAI01000004.1"/>
</dbReference>
<dbReference type="GO" id="GO:0006167">
    <property type="term" value="P:AMP biosynthetic process"/>
    <property type="evidence" value="ECO:0007669"/>
    <property type="project" value="TreeGrafter"/>
</dbReference>
<proteinExistence type="predicted"/>
<dbReference type="InterPro" id="IPR015797">
    <property type="entry name" value="NUDIX_hydrolase-like_dom_sf"/>
</dbReference>
<dbReference type="InterPro" id="IPR013078">
    <property type="entry name" value="His_Pase_superF_clade-1"/>
</dbReference>
<dbReference type="PROSITE" id="PS51462">
    <property type="entry name" value="NUDIX"/>
    <property type="match status" value="1"/>
</dbReference>
<comment type="caution">
    <text evidence="3">The sequence shown here is derived from an EMBL/GenBank/DDBJ whole genome shotgun (WGS) entry which is preliminary data.</text>
</comment>
<dbReference type="SUPFAM" id="SSF53254">
    <property type="entry name" value="Phosphoglycerate mutase-like"/>
    <property type="match status" value="1"/>
</dbReference>
<dbReference type="Proteomes" id="UP000617531">
    <property type="component" value="Unassembled WGS sequence"/>
</dbReference>
<dbReference type="Gene3D" id="3.40.50.1240">
    <property type="entry name" value="Phosphoglycerate mutase-like"/>
    <property type="match status" value="1"/>
</dbReference>
<dbReference type="GO" id="GO:0004081">
    <property type="term" value="F:bis(5'-nucleosyl)-tetraphosphatase (asymmetrical) activity"/>
    <property type="evidence" value="ECO:0007669"/>
    <property type="project" value="TreeGrafter"/>
</dbReference>
<dbReference type="Gene3D" id="3.90.79.10">
    <property type="entry name" value="Nucleoside Triphosphate Pyrophosphohydrolase"/>
    <property type="match status" value="1"/>
</dbReference>
<keyword evidence="4" id="KW-1185">Reference proteome</keyword>
<protein>
    <submittedName>
        <fullName evidence="3">ADP-ribose pyrophosphatase</fullName>
    </submittedName>
</protein>
<reference evidence="3" key="2">
    <citation type="submission" date="2020-09" db="EMBL/GenBank/DDBJ databases">
        <authorList>
            <person name="Sun Q."/>
            <person name="Zhou Y."/>
        </authorList>
    </citation>
    <scope>NUCLEOTIDE SEQUENCE</scope>
    <source>
        <strain evidence="3">CGMCC 1.16548</strain>
    </source>
</reference>
<evidence type="ECO:0000313" key="3">
    <source>
        <dbReference type="EMBL" id="GHF19847.1"/>
    </source>
</evidence>
<dbReference type="CDD" id="cd03673">
    <property type="entry name" value="NUDIX_Ap6A_hydrolase"/>
    <property type="match status" value="1"/>
</dbReference>
<organism evidence="3 4">
    <name type="scientific">Pseudolysinimonas yzui</name>
    <dbReference type="NCBI Taxonomy" id="2708254"/>
    <lineage>
        <taxon>Bacteria</taxon>
        <taxon>Bacillati</taxon>
        <taxon>Actinomycetota</taxon>
        <taxon>Actinomycetes</taxon>
        <taxon>Micrococcales</taxon>
        <taxon>Microbacteriaceae</taxon>
        <taxon>Pseudolysinimonas</taxon>
    </lineage>
</organism>
<name>A0A8J3GR67_9MICO</name>
<dbReference type="InterPro" id="IPR029033">
    <property type="entry name" value="His_PPase_superfam"/>
</dbReference>
<evidence type="ECO:0000313" key="4">
    <source>
        <dbReference type="Proteomes" id="UP000617531"/>
    </source>
</evidence>
<dbReference type="InterPro" id="IPR000086">
    <property type="entry name" value="NUDIX_hydrolase_dom"/>
</dbReference>
<dbReference type="InterPro" id="IPR020084">
    <property type="entry name" value="NUDIX_hydrolase_CS"/>
</dbReference>
<keyword evidence="1" id="KW-0378">Hydrolase</keyword>
<accession>A0A8J3GR67</accession>
<dbReference type="Pfam" id="PF00300">
    <property type="entry name" value="His_Phos_1"/>
    <property type="match status" value="1"/>
</dbReference>
<dbReference type="PANTHER" id="PTHR21340:SF0">
    <property type="entry name" value="BIS(5'-NUCLEOSYL)-TETRAPHOSPHATASE [ASYMMETRICAL]"/>
    <property type="match status" value="1"/>
</dbReference>
<evidence type="ECO:0000259" key="2">
    <source>
        <dbReference type="PROSITE" id="PS51462"/>
    </source>
</evidence>
<dbReference type="SUPFAM" id="SSF55811">
    <property type="entry name" value="Nudix"/>
    <property type="match status" value="1"/>
</dbReference>
<dbReference type="PROSITE" id="PS00893">
    <property type="entry name" value="NUDIX_BOX"/>
    <property type="match status" value="1"/>
</dbReference>
<dbReference type="GO" id="GO:0006754">
    <property type="term" value="P:ATP biosynthetic process"/>
    <property type="evidence" value="ECO:0007669"/>
    <property type="project" value="TreeGrafter"/>
</dbReference>
<sequence>MTLREAQRGVEPVLAAGAVCWKVTPKGKLRILVVHRTQHKDTSLPKGKLDPGETLPETAVREIAEETGLIVGLGAPLGIVEYLMPNGREKKVYYWAAEVEPLAIANSTFVSNDEIEELTWMSLKKARKRLSFPADLDIVERFAELHAQGRARTFAIIALRHGKATPPQDWPGPDATRPLLPRGEVQSLSVAPGIAAFRPVKLISSTAVRCTTTIAPTARITGLPVAQKDEISQDAHTSRGEAVRGVVATRLEKRVTTVLCSHGPVLPQIIDAVARATRTPDSARLQRAAALSTGEYAVLHVPVDAPESGLVAVEIHGPAV</sequence>
<dbReference type="Pfam" id="PF00293">
    <property type="entry name" value="NUDIX"/>
    <property type="match status" value="1"/>
</dbReference>
<feature type="domain" description="Nudix hydrolase" evidence="2">
    <location>
        <begin position="13"/>
        <end position="144"/>
    </location>
</feature>
<dbReference type="SMART" id="SM00855">
    <property type="entry name" value="PGAM"/>
    <property type="match status" value="1"/>
</dbReference>
<dbReference type="PANTHER" id="PTHR21340">
    <property type="entry name" value="DIADENOSINE 5,5-P1,P4-TETRAPHOSPHATE PYROPHOSPHOHYDROLASE MUTT"/>
    <property type="match status" value="1"/>
</dbReference>
<dbReference type="AlphaFoldDB" id="A0A8J3GR67"/>
<gene>
    <name evidence="3" type="ORF">GCM10011600_20910</name>
</gene>
<dbReference type="InterPro" id="IPR051325">
    <property type="entry name" value="Nudix_hydrolase_domain"/>
</dbReference>
<reference evidence="3" key="1">
    <citation type="journal article" date="2014" name="Int. J. Syst. Evol. Microbiol.">
        <title>Complete genome sequence of Corynebacterium casei LMG S-19264T (=DSM 44701T), isolated from a smear-ripened cheese.</title>
        <authorList>
            <consortium name="US DOE Joint Genome Institute (JGI-PGF)"/>
            <person name="Walter F."/>
            <person name="Albersmeier A."/>
            <person name="Kalinowski J."/>
            <person name="Ruckert C."/>
        </authorList>
    </citation>
    <scope>NUCLEOTIDE SEQUENCE</scope>
    <source>
        <strain evidence="3">CGMCC 1.16548</strain>
    </source>
</reference>
<dbReference type="EMBL" id="BNAI01000004">
    <property type="protein sequence ID" value="GHF19847.1"/>
    <property type="molecule type" value="Genomic_DNA"/>
</dbReference>
<evidence type="ECO:0000256" key="1">
    <source>
        <dbReference type="ARBA" id="ARBA00022801"/>
    </source>
</evidence>